<evidence type="ECO:0008006" key="4">
    <source>
        <dbReference type="Google" id="ProtNLM"/>
    </source>
</evidence>
<evidence type="ECO:0000256" key="1">
    <source>
        <dbReference type="SAM" id="SignalP"/>
    </source>
</evidence>
<gene>
    <name evidence="2" type="ORF">A2438_03965</name>
</gene>
<dbReference type="Proteomes" id="UP000179242">
    <property type="component" value="Unassembled WGS sequence"/>
</dbReference>
<feature type="signal peptide" evidence="1">
    <location>
        <begin position="1"/>
        <end position="20"/>
    </location>
</feature>
<dbReference type="Gene3D" id="2.40.160.60">
    <property type="entry name" value="Outer membrane protein transport protein (OMPP1/FadL/TodX)"/>
    <property type="match status" value="1"/>
</dbReference>
<comment type="caution">
    <text evidence="2">The sequence shown here is derived from an EMBL/GenBank/DDBJ whole genome shotgun (WGS) entry which is preliminary data.</text>
</comment>
<reference evidence="2 3" key="1">
    <citation type="journal article" date="2016" name="Nat. Commun.">
        <title>Thousands of microbial genomes shed light on interconnected biogeochemical processes in an aquifer system.</title>
        <authorList>
            <person name="Anantharaman K."/>
            <person name="Brown C.T."/>
            <person name="Hug L.A."/>
            <person name="Sharon I."/>
            <person name="Castelle C.J."/>
            <person name="Probst A.J."/>
            <person name="Thomas B.C."/>
            <person name="Singh A."/>
            <person name="Wilkins M.J."/>
            <person name="Karaoz U."/>
            <person name="Brodie E.L."/>
            <person name="Williams K.H."/>
            <person name="Hubbard S.S."/>
            <person name="Banfield J.F."/>
        </authorList>
    </citation>
    <scope>NUCLEOTIDE SEQUENCE [LARGE SCALE GENOMIC DNA]</scope>
</reference>
<sequence>MKKIVLTLLIFAAMVLPSFAKVDFPYGEINIKMPPLTEPYPGIGSHFSSVSKGIGTVMWNPASLVNIGTTEALLSYAGMSGTTRFDKTFRVEDLTFEADVSGKAGAFTGAFYFDTLANSTSVTTRDVAGHYNYLTESSGITYQQALRINDWLAAGVIYRGPVEVNANLAGDFPTTAKYNLNLSGATLEGAPMWFGDDNKVNYSYTIPGTTTTVTSQSAGPVWNSFITQEAVLPLTSFSEFRNNVSVKSDLTASLAGKVKGISFGVNFTPMAAEMNIDNALRTVVNSGTSDLTVYAPNFDINSAESIATWFADPTKYGAAAGYTAKIEQVPAGQAVADGKYRGFYTASTMRMDFGMMYDVSDNFRLGVAYENLNAAGLNFSGNGRSTYAQTRFGTVEFSDILDPAQNKGPDFFKDTFSPVAGTENYYLYPQMNFALPQRLRFGGAFIKPVLLALDYETQLNPIVFRAQNSSGVYTDMKISNLNTIKIGMDFNWLKFGTTLLMKPSVSGIDANTQSNINKAFKYFVLPIRLDLGTSFNLWGLKTNLSGGFNGTSILDALQFNTINGDLSKILFYNLSLNKDYWTVSYLATIDPGSTVAGYYAAKDTNPSKTFGWGDVRWISTYQISYKF</sequence>
<dbReference type="EMBL" id="MEUJ01000004">
    <property type="protein sequence ID" value="OGC40401.1"/>
    <property type="molecule type" value="Genomic_DNA"/>
</dbReference>
<protein>
    <recommendedName>
        <fullName evidence="4">DUF5723 domain-containing protein</fullName>
    </recommendedName>
</protein>
<organism evidence="2 3">
    <name type="scientific">candidate division WOR-1 bacterium RIFOXYC2_FULL_46_14</name>
    <dbReference type="NCBI Taxonomy" id="1802587"/>
    <lineage>
        <taxon>Bacteria</taxon>
        <taxon>Bacillati</taxon>
        <taxon>Saganbacteria</taxon>
    </lineage>
</organism>
<proteinExistence type="predicted"/>
<evidence type="ECO:0000313" key="3">
    <source>
        <dbReference type="Proteomes" id="UP000179242"/>
    </source>
</evidence>
<evidence type="ECO:0000313" key="2">
    <source>
        <dbReference type="EMBL" id="OGC40401.1"/>
    </source>
</evidence>
<name>A0A1F4U673_UNCSA</name>
<feature type="chain" id="PRO_5009514759" description="DUF5723 domain-containing protein" evidence="1">
    <location>
        <begin position="21"/>
        <end position="627"/>
    </location>
</feature>
<keyword evidence="1" id="KW-0732">Signal</keyword>
<dbReference type="AlphaFoldDB" id="A0A1F4U673"/>
<accession>A0A1F4U673</accession>